<gene>
    <name evidence="2" type="ORF">BU26DRAFT_29293</name>
</gene>
<feature type="region of interest" description="Disordered" evidence="1">
    <location>
        <begin position="1"/>
        <end position="55"/>
    </location>
</feature>
<feature type="compositionally biased region" description="Polar residues" evidence="1">
    <location>
        <begin position="117"/>
        <end position="126"/>
    </location>
</feature>
<feature type="compositionally biased region" description="Polar residues" evidence="1">
    <location>
        <begin position="1"/>
        <end position="17"/>
    </location>
</feature>
<dbReference type="GeneID" id="54574999"/>
<name>A0A6A6J327_9PLEO</name>
<evidence type="ECO:0000313" key="3">
    <source>
        <dbReference type="Proteomes" id="UP000800094"/>
    </source>
</evidence>
<dbReference type="Proteomes" id="UP000800094">
    <property type="component" value="Unassembled WGS sequence"/>
</dbReference>
<reference evidence="2" key="1">
    <citation type="journal article" date="2020" name="Stud. Mycol.">
        <title>101 Dothideomycetes genomes: a test case for predicting lifestyles and emergence of pathogens.</title>
        <authorList>
            <person name="Haridas S."/>
            <person name="Albert R."/>
            <person name="Binder M."/>
            <person name="Bloem J."/>
            <person name="Labutti K."/>
            <person name="Salamov A."/>
            <person name="Andreopoulos B."/>
            <person name="Baker S."/>
            <person name="Barry K."/>
            <person name="Bills G."/>
            <person name="Bluhm B."/>
            <person name="Cannon C."/>
            <person name="Castanera R."/>
            <person name="Culley D."/>
            <person name="Daum C."/>
            <person name="Ezra D."/>
            <person name="Gonzalez J."/>
            <person name="Henrissat B."/>
            <person name="Kuo A."/>
            <person name="Liang C."/>
            <person name="Lipzen A."/>
            <person name="Lutzoni F."/>
            <person name="Magnuson J."/>
            <person name="Mondo S."/>
            <person name="Nolan M."/>
            <person name="Ohm R."/>
            <person name="Pangilinan J."/>
            <person name="Park H.-J."/>
            <person name="Ramirez L."/>
            <person name="Alfaro M."/>
            <person name="Sun H."/>
            <person name="Tritt A."/>
            <person name="Yoshinaga Y."/>
            <person name="Zwiers L.-H."/>
            <person name="Turgeon B."/>
            <person name="Goodwin S."/>
            <person name="Spatafora J."/>
            <person name="Crous P."/>
            <person name="Grigoriev I."/>
        </authorList>
    </citation>
    <scope>NUCLEOTIDE SEQUENCE</scope>
    <source>
        <strain evidence="2">CBS 122368</strain>
    </source>
</reference>
<protein>
    <submittedName>
        <fullName evidence="2">Uncharacterized protein</fullName>
    </submittedName>
</protein>
<dbReference type="AlphaFoldDB" id="A0A6A6J327"/>
<feature type="compositionally biased region" description="Low complexity" evidence="1">
    <location>
        <begin position="105"/>
        <end position="114"/>
    </location>
</feature>
<keyword evidence="3" id="KW-1185">Reference proteome</keyword>
<organism evidence="2 3">
    <name type="scientific">Trematosphaeria pertusa</name>
    <dbReference type="NCBI Taxonomy" id="390896"/>
    <lineage>
        <taxon>Eukaryota</taxon>
        <taxon>Fungi</taxon>
        <taxon>Dikarya</taxon>
        <taxon>Ascomycota</taxon>
        <taxon>Pezizomycotina</taxon>
        <taxon>Dothideomycetes</taxon>
        <taxon>Pleosporomycetidae</taxon>
        <taxon>Pleosporales</taxon>
        <taxon>Massarineae</taxon>
        <taxon>Trematosphaeriaceae</taxon>
        <taxon>Trematosphaeria</taxon>
    </lineage>
</organism>
<feature type="region of interest" description="Disordered" evidence="1">
    <location>
        <begin position="89"/>
        <end position="141"/>
    </location>
</feature>
<evidence type="ECO:0000256" key="1">
    <source>
        <dbReference type="SAM" id="MobiDB-lite"/>
    </source>
</evidence>
<accession>A0A6A6J327</accession>
<dbReference type="EMBL" id="ML987189">
    <property type="protein sequence ID" value="KAF2256791.1"/>
    <property type="molecule type" value="Genomic_DNA"/>
</dbReference>
<sequence>MTESYTCHPCSFNTETPNWRRGEEEGESIVQTASHDSWSKRPGRTRSVEFAQPQDTSKLKSLLLAPSRSALPSIALALSLTMQVSSNEPTMIVTPRPLQGPAPPSSTSAPRAPSNPDPANTSTSLPRSDPRVQLTLFDRVN</sequence>
<evidence type="ECO:0000313" key="2">
    <source>
        <dbReference type="EMBL" id="KAF2256791.1"/>
    </source>
</evidence>
<dbReference type="RefSeq" id="XP_033691795.1">
    <property type="nucleotide sequence ID" value="XM_033821669.1"/>
</dbReference>
<proteinExistence type="predicted"/>